<gene>
    <name evidence="5" type="primary">Dmel\CG14861</name>
    <name evidence="5 6" type="ORF">CG14861</name>
    <name evidence="5" type="ORF">Dmel_CG14861</name>
</gene>
<dbReference type="PANTHER" id="PTHR13025">
    <property type="entry name" value="EF-HAND DOMAIN-CONTAINING PROTEIN D"/>
    <property type="match status" value="1"/>
</dbReference>
<dbReference type="PhylomeDB" id="Q9VFE1"/>
<evidence type="ECO:0000256" key="1">
    <source>
        <dbReference type="ARBA" id="ARBA00022723"/>
    </source>
</evidence>
<reference evidence="5 7" key="5">
    <citation type="journal article" date="2002" name="Genome Biol.">
        <title>Heterochromatic sequences in a Drosophila whole-genome shotgun assembly.</title>
        <authorList>
            <person name="Hoskins R.A."/>
            <person name="Smith C.D."/>
            <person name="Carlson J.W."/>
            <person name="Carvalho A.B."/>
            <person name="Halpern A."/>
            <person name="Kaminker J.S."/>
            <person name="Kennedy C."/>
            <person name="Mungall C.J."/>
            <person name="Sullivan B.A."/>
            <person name="Sutton G.G."/>
            <person name="Yasuhara J.C."/>
            <person name="Wakimoto B.T."/>
            <person name="Myers E.W."/>
            <person name="Celniker S.E."/>
            <person name="Rubin G.M."/>
            <person name="Karpen G.H."/>
        </authorList>
    </citation>
    <scope>NUCLEOTIDE SEQUENCE [LARGE SCALE GENOMIC DNA]</scope>
    <source>
        <strain evidence="7">Berkeley</strain>
    </source>
</reference>
<dbReference type="ExpressionAtlas" id="Q9VFE1">
    <property type="expression patterns" value="baseline and differential"/>
</dbReference>
<organism evidence="5 7">
    <name type="scientific">Drosophila melanogaster</name>
    <name type="common">Fruit fly</name>
    <dbReference type="NCBI Taxonomy" id="7227"/>
    <lineage>
        <taxon>Eukaryota</taxon>
        <taxon>Metazoa</taxon>
        <taxon>Ecdysozoa</taxon>
        <taxon>Arthropoda</taxon>
        <taxon>Hexapoda</taxon>
        <taxon>Insecta</taxon>
        <taxon>Pterygota</taxon>
        <taxon>Neoptera</taxon>
        <taxon>Endopterygota</taxon>
        <taxon>Diptera</taxon>
        <taxon>Brachycera</taxon>
        <taxon>Muscomorpha</taxon>
        <taxon>Ephydroidea</taxon>
        <taxon>Drosophilidae</taxon>
        <taxon>Drosophila</taxon>
        <taxon>Sophophora</taxon>
    </lineage>
</organism>
<protein>
    <recommendedName>
        <fullName evidence="4">EF-hand domain-containing protein</fullName>
    </recommendedName>
</protein>
<dbReference type="eggNOG" id="KOG0041">
    <property type="taxonomic scope" value="Eukaryota"/>
</dbReference>
<evidence type="ECO:0000313" key="5">
    <source>
        <dbReference type="EMBL" id="AAF55119.1"/>
    </source>
</evidence>
<dbReference type="GO" id="GO:0005509">
    <property type="term" value="F:calcium ion binding"/>
    <property type="evidence" value="ECO:0000318"/>
    <property type="project" value="GO_Central"/>
</dbReference>
<evidence type="ECO:0000313" key="6">
    <source>
        <dbReference type="FlyBase" id="FBgn0038280"/>
    </source>
</evidence>
<reference evidence="5 7" key="11">
    <citation type="journal article" date="2015" name="Genome Res.">
        <title>The Release 6 reference sequence of the Drosophila melanogaster genome.</title>
        <authorList>
            <person name="Hoskins R.A."/>
            <person name="Carlson J.W."/>
            <person name="Wan K.H."/>
            <person name="Park S."/>
            <person name="Mendez I."/>
            <person name="Galle S.E."/>
            <person name="Booth B.W."/>
            <person name="Pfeiffer B.D."/>
            <person name="George R.A."/>
            <person name="Svirskas R."/>
            <person name="Krzywinski M."/>
            <person name="Schein J."/>
            <person name="Accardo M.C."/>
            <person name="Damia E."/>
            <person name="Messina G."/>
            <person name="Mendez-Lago M."/>
            <person name="de Pablos B."/>
            <person name="Demakova O.V."/>
            <person name="Andreyeva E.N."/>
            <person name="Boldyreva L.V."/>
            <person name="Marra M."/>
            <person name="Carvalho A.B."/>
            <person name="Dimitri P."/>
            <person name="Villasante A."/>
            <person name="Zhimulev I.F."/>
            <person name="Rubin G.M."/>
            <person name="Karpen G.H."/>
            <person name="Celniker S.E."/>
        </authorList>
    </citation>
    <scope>NUCLEOTIDE SEQUENCE [LARGE SCALE GENOMIC DNA]</scope>
    <source>
        <strain evidence="7">Berkeley</strain>
    </source>
</reference>
<evidence type="ECO:0000256" key="2">
    <source>
        <dbReference type="ARBA" id="ARBA00022737"/>
    </source>
</evidence>
<reference evidence="5 7" key="8">
    <citation type="journal article" date="2007" name="Science">
        <title>Sequence finishing and mapping of Drosophila melanogaster heterochromatin.</title>
        <authorList>
            <person name="Hoskins R.A."/>
            <person name="Carlson J.W."/>
            <person name="Kennedy C."/>
            <person name="Acevedo D."/>
            <person name="Evans-Holm M."/>
            <person name="Frise E."/>
            <person name="Wan K.H."/>
            <person name="Park S."/>
            <person name="Mendez-Lago M."/>
            <person name="Rossi F."/>
            <person name="Villasante A."/>
            <person name="Dimitri P."/>
            <person name="Karpen G.H."/>
            <person name="Celniker S.E."/>
        </authorList>
    </citation>
    <scope>NUCLEOTIDE SEQUENCE [LARGE SCALE GENOMIC DNA]</scope>
    <source>
        <strain evidence="7">Berkeley</strain>
    </source>
</reference>
<dbReference type="AlphaFoldDB" id="Q9VFE1"/>
<dbReference type="PaxDb" id="7227-FBpp0082482"/>
<dbReference type="KEGG" id="dme:Dmel_CG14861"/>
<dbReference type="OMA" id="MNFCQFL"/>
<reference evidence="5 7" key="2">
    <citation type="journal article" date="2002" name="Genome Biol.">
        <title>Finishing a whole-genome shotgun: release 3 of the Drosophila melanogaster euchromatic genome sequence.</title>
        <authorList>
            <person name="Celniker S.E."/>
            <person name="Wheeler D.A."/>
            <person name="Kronmiller B."/>
            <person name="Carlson J.W."/>
            <person name="Halpern A."/>
            <person name="Patel S."/>
            <person name="Adams M."/>
            <person name="Champe M."/>
            <person name="Dugan S.P."/>
            <person name="Frise E."/>
            <person name="Hodgson A."/>
            <person name="George R.A."/>
            <person name="Hoskins R.A."/>
            <person name="Laverty T."/>
            <person name="Muzny D.M."/>
            <person name="Nelson C.R."/>
            <person name="Pacleb J.M."/>
            <person name="Park S."/>
            <person name="Pfeiffer B.D."/>
            <person name="Richards S."/>
            <person name="Sodergren E.J."/>
            <person name="Svirskas R."/>
            <person name="Tabor P.E."/>
            <person name="Wan K."/>
            <person name="Stapleton M."/>
            <person name="Sutton G.G."/>
            <person name="Venter C."/>
            <person name="Weinstock G."/>
            <person name="Scherer S.E."/>
            <person name="Myers E.W."/>
            <person name="Gibbs R.A."/>
            <person name="Rubin G.M."/>
        </authorList>
    </citation>
    <scope>NUCLEOTIDE SEQUENCE [LARGE SCALE GENOMIC DNA]</scope>
    <source>
        <strain evidence="7">Berkeley</strain>
    </source>
</reference>
<dbReference type="PANTHER" id="PTHR13025:SF6">
    <property type="entry name" value="EF-HAND DOMAIN-CONTAINING PROTEIN-RELATED"/>
    <property type="match status" value="1"/>
</dbReference>
<reference evidence="5 7" key="10">
    <citation type="journal article" date="2015" name="G3 (Bethesda)">
        <title>Gene Model Annotations for Drosophila melanogaster: The Rule-Benders.</title>
        <authorList>
            <consortium name="FlyBase Consortium"/>
            <person name="Crosby M.A."/>
            <person name="Gramates L.S."/>
            <person name="Dos Santos G."/>
            <person name="Matthews B.B."/>
            <person name="St Pierre S.E."/>
            <person name="Zhou P."/>
            <person name="Schroeder A.J."/>
            <person name="Falls K."/>
            <person name="Emmert D.B."/>
            <person name="Russo S.M."/>
            <person name="Gelbart W.M."/>
            <person name="null"/>
        </authorList>
    </citation>
    <scope>NUCLEOTIDE SEQUENCE [LARGE SCALE GENOMIC DNA]</scope>
    <source>
        <strain evidence="7">Berkeley</strain>
    </source>
</reference>
<dbReference type="Gene3D" id="1.10.238.10">
    <property type="entry name" value="EF-hand"/>
    <property type="match status" value="1"/>
</dbReference>
<proteinExistence type="predicted"/>
<keyword evidence="2" id="KW-0677">Repeat</keyword>
<dbReference type="Bgee" id="FBgn0038280">
    <property type="expression patterns" value="Expressed in early-mid elongation-stage spermatid (Drosophila) in testis and 22 other cell types or tissues"/>
</dbReference>
<dbReference type="InterPro" id="IPR040365">
    <property type="entry name" value="EFHD1/2"/>
</dbReference>
<dbReference type="SMR" id="Q9VFE1"/>
<reference evidence="5 7" key="9">
    <citation type="journal article" date="2015" name="G3 (Bethesda)">
        <title>Gene Model Annotations for Drosophila melanogaster: Impact of High-Throughput Data.</title>
        <authorList>
            <consortium name="FlyBase Consortium"/>
            <person name="Matthews B.B."/>
            <person name="Dos Santos G."/>
            <person name="Crosby M.A."/>
            <person name="Emmert D.B."/>
            <person name="St Pierre S.E."/>
            <person name="Gramates L.S."/>
            <person name="Zhou P."/>
            <person name="Schroeder A.J."/>
            <person name="Falls K."/>
            <person name="Strelets V."/>
            <person name="Russo S.M."/>
            <person name="Gelbart W.M."/>
            <person name="null"/>
        </authorList>
    </citation>
    <scope>NUCLEOTIDE SEQUENCE [LARGE SCALE GENOMIC DNA]</scope>
    <source>
        <strain evidence="7">Berkeley</strain>
    </source>
</reference>
<reference evidence="5 7" key="3">
    <citation type="journal article" date="2002" name="Genome Biol.">
        <title>Annotation of the Drosophila melanogaster euchromatic genome: a systematic review.</title>
        <authorList>
            <person name="Misra S."/>
            <person name="Crosby M.A."/>
            <person name="Mungall C.J."/>
            <person name="Matthews B.B."/>
            <person name="Campbell K.S."/>
            <person name="Hradecky P."/>
            <person name="Huang Y."/>
            <person name="Kaminker J.S."/>
            <person name="Millburn G.H."/>
            <person name="Prochnik S.E."/>
            <person name="Smith C.D."/>
            <person name="Tupy J.L."/>
            <person name="Whitfied E.J."/>
            <person name="Bayraktaroglu L."/>
            <person name="Berman B.P."/>
            <person name="Bettencourt B.R."/>
            <person name="Celniker S.E."/>
            <person name="de Grey A.D."/>
            <person name="Drysdale R.A."/>
            <person name="Harris N.L."/>
            <person name="Richter J."/>
            <person name="Russo S."/>
            <person name="Schroeder A.J."/>
            <person name="Shu S.Q."/>
            <person name="Stapleton M."/>
            <person name="Yamada C."/>
            <person name="Ashburner M."/>
            <person name="Gelbart W.M."/>
            <person name="Rubin G.M."/>
            <person name="Lewis S.E."/>
        </authorList>
    </citation>
    <scope>GENOME REANNOTATION</scope>
    <source>
        <strain evidence="7">Berkeley</strain>
    </source>
</reference>
<name>Q9VFE1_DROME</name>
<dbReference type="BioGRID-ORCS" id="41810">
    <property type="hits" value="0 hits in 1 CRISPR screen"/>
</dbReference>
<keyword evidence="1" id="KW-0479">Metal-binding</keyword>
<dbReference type="RefSeq" id="NP_650409.1">
    <property type="nucleotide sequence ID" value="NM_142152.2"/>
</dbReference>
<reference evidence="5 7" key="4">
    <citation type="journal article" date="2002" name="Genome Biol.">
        <title>The transposable elements of the Drosophila melanogaster euchromatin: a genomics perspective.</title>
        <authorList>
            <person name="Kaminker J.S."/>
            <person name="Bergman C.M."/>
            <person name="Kronmiller B."/>
            <person name="Carlson J."/>
            <person name="Svirskas R."/>
            <person name="Patel S."/>
            <person name="Frise E."/>
            <person name="Wheeler D.A."/>
            <person name="Lewis S.E."/>
            <person name="Rubin G.M."/>
            <person name="Ashburner M."/>
            <person name="Celniker S.E."/>
        </authorList>
    </citation>
    <scope>NUCLEOTIDE SEQUENCE [LARGE SCALE GENOMIC DNA]</scope>
    <source>
        <strain evidence="7">Berkeley</strain>
    </source>
</reference>
<evidence type="ECO:0000313" key="7">
    <source>
        <dbReference type="Proteomes" id="UP000000803"/>
    </source>
</evidence>
<accession>Q9VFE1</accession>
<dbReference type="PROSITE" id="PS50222">
    <property type="entry name" value="EF_HAND_2"/>
    <property type="match status" value="1"/>
</dbReference>
<reference evidence="5 7" key="6">
    <citation type="journal article" date="2005" name="PLoS Comput. Biol.">
        <title>Combined evidence annotation of transposable elements in genome sequences.</title>
        <authorList>
            <person name="Quesneville H."/>
            <person name="Bergman C.M."/>
            <person name="Andrieu O."/>
            <person name="Autard D."/>
            <person name="Nouaud D."/>
            <person name="Ashburner M."/>
            <person name="Anxolabehere D."/>
        </authorList>
    </citation>
    <scope>NUCLEOTIDE SEQUENCE [LARGE SCALE GENOMIC DNA]</scope>
    <source>
        <strain evidence="7">Berkeley</strain>
    </source>
</reference>
<dbReference type="VEuPathDB" id="VectorBase:FBgn0038280"/>
<dbReference type="Proteomes" id="UP000000803">
    <property type="component" value="Chromosome 3R"/>
</dbReference>
<feature type="domain" description="EF-hand" evidence="4">
    <location>
        <begin position="204"/>
        <end position="239"/>
    </location>
</feature>
<keyword evidence="7" id="KW-1185">Reference proteome</keyword>
<dbReference type="EMBL" id="AE014297">
    <property type="protein sequence ID" value="AAF55119.1"/>
    <property type="molecule type" value="Genomic_DNA"/>
</dbReference>
<dbReference type="STRING" id="7227.FBpp0082482"/>
<sequence length="364" mass="41222">MSEEVSIRYQIKIPAATSNEIQSSVENDPKIESEKLMVCDEIDRTLNTEEVSENNFEDPEEAGKTLEALEVAEDNEGYTTPKEFNESDEEIEEVKELSSGTSFTSCNSYGYMRQSILCHASTLSLDSGIVIVSPIDIFLNRDLDKDQDQLQEYSIYQSIENNTISVDIVMEKIPLTVTSEDSDCDYELSLDEVHQRFSAWFNQKEIDTAYSCFTQMDEDLDGYISLGELKRFLEKLEMPQTHLATKNVMTHVVGNHLERLTFCHALLIYGTVLNRLELRKGHLLDRERLRLARSKAVDVSKVGVSGAKQFFEAKIAMQSDPLPPINSDQPVARIAVHSLNTENPGRRVNFKSAAALFKKLENDQ</sequence>
<dbReference type="HOGENOM" id="CLU_748580_0_0_1"/>
<keyword evidence="3" id="KW-0106">Calcium</keyword>
<evidence type="ECO:0000259" key="4">
    <source>
        <dbReference type="PROSITE" id="PS50222"/>
    </source>
</evidence>
<evidence type="ECO:0000256" key="3">
    <source>
        <dbReference type="ARBA" id="ARBA00022837"/>
    </source>
</evidence>
<dbReference type="AGR" id="FB:FBgn0038280"/>
<dbReference type="OrthoDB" id="6572480at2759"/>
<reference evidence="5 7" key="1">
    <citation type="journal article" date="2000" name="Science">
        <title>The genome sequence of Drosophila melanogaster.</title>
        <authorList>
            <person name="Adams M.D."/>
            <person name="Celniker S.E."/>
            <person name="Holt R.A."/>
            <person name="Evans C.A."/>
            <person name="Gocayne J.D."/>
            <person name="Amanatides P.G."/>
            <person name="Scherer S.E."/>
            <person name="Li P.W."/>
            <person name="Hoskins R.A."/>
            <person name="Galle R.F."/>
            <person name="George R.A."/>
            <person name="Lewis S.E."/>
            <person name="Richards S."/>
            <person name="Ashburner M."/>
            <person name="Henderson S.N."/>
            <person name="Sutton G.G."/>
            <person name="Wortman J.R."/>
            <person name="Yandell M.D."/>
            <person name="Zhang Q."/>
            <person name="Chen L.X."/>
            <person name="Brandon R.C."/>
            <person name="Rogers Y.H."/>
            <person name="Blazej R.G."/>
            <person name="Champe M."/>
            <person name="Pfeiffer B.D."/>
            <person name="Wan K.H."/>
            <person name="Doyle C."/>
            <person name="Baxter E.G."/>
            <person name="Helt G."/>
            <person name="Nelson C.R."/>
            <person name="Gabor G.L."/>
            <person name="Abril J.F."/>
            <person name="Agbayani A."/>
            <person name="An H.J."/>
            <person name="Andrews-Pfannkoch C."/>
            <person name="Baldwin D."/>
            <person name="Ballew R.M."/>
            <person name="Basu A."/>
            <person name="Baxendale J."/>
            <person name="Bayraktaroglu L."/>
            <person name="Beasley E.M."/>
            <person name="Beeson K.Y."/>
            <person name="Benos P.V."/>
            <person name="Berman B.P."/>
            <person name="Bhandari D."/>
            <person name="Bolshakov S."/>
            <person name="Borkova D."/>
            <person name="Botchan M.R."/>
            <person name="Bouck J."/>
            <person name="Brokstein P."/>
            <person name="Brottier P."/>
            <person name="Burtis K.C."/>
            <person name="Busam D.A."/>
            <person name="Butler H."/>
            <person name="Cadieu E."/>
            <person name="Center A."/>
            <person name="Chandra I."/>
            <person name="Cherry J.M."/>
            <person name="Cawley S."/>
            <person name="Dahlke C."/>
            <person name="Davenport L.B."/>
            <person name="Davies P."/>
            <person name="de Pablos B."/>
            <person name="Delcher A."/>
            <person name="Deng Z."/>
            <person name="Mays A.D."/>
            <person name="Dew I."/>
            <person name="Dietz S.M."/>
            <person name="Dodson K."/>
            <person name="Doup L.E."/>
            <person name="Downes M."/>
            <person name="Dugan-Rocha S."/>
            <person name="Dunkov B.C."/>
            <person name="Dunn P."/>
            <person name="Durbin K.J."/>
            <person name="Evangelista C.C."/>
            <person name="Ferraz C."/>
            <person name="Ferriera S."/>
            <person name="Fleischmann W."/>
            <person name="Fosler C."/>
            <person name="Gabrielian A.E."/>
            <person name="Garg N.S."/>
            <person name="Gelbart W.M."/>
            <person name="Glasser K."/>
            <person name="Glodek A."/>
            <person name="Gong F."/>
            <person name="Gorrell J.H."/>
            <person name="Gu Z."/>
            <person name="Guan P."/>
            <person name="Harris M."/>
            <person name="Harris N.L."/>
            <person name="Harvey D."/>
            <person name="Heiman T.J."/>
            <person name="Hernandez J.R."/>
            <person name="Houck J."/>
            <person name="Hostin D."/>
            <person name="Houston K.A."/>
            <person name="Howland T.J."/>
            <person name="Wei M.H."/>
            <person name="Ibegwam C."/>
            <person name="Jalali M."/>
            <person name="Kalush F."/>
            <person name="Karpen G.H."/>
            <person name="Ke Z."/>
            <person name="Kennison J.A."/>
            <person name="Ketchum K.A."/>
            <person name="Kimmel B.E."/>
            <person name="Kodira C.D."/>
            <person name="Kraft C."/>
            <person name="Kravitz S."/>
            <person name="Kulp D."/>
            <person name="Lai Z."/>
            <person name="Lasko P."/>
            <person name="Lei Y."/>
            <person name="Levitsky A.A."/>
            <person name="Li J."/>
            <person name="Li Z."/>
            <person name="Liang Y."/>
            <person name="Lin X."/>
            <person name="Liu X."/>
            <person name="Mattei B."/>
            <person name="McIntosh T.C."/>
            <person name="McLeod M.P."/>
            <person name="McPherson D."/>
            <person name="Merkulov G."/>
            <person name="Milshina N.V."/>
            <person name="Mobarry C."/>
            <person name="Morris J."/>
            <person name="Moshrefi A."/>
            <person name="Mount S.M."/>
            <person name="Moy M."/>
            <person name="Murphy B."/>
            <person name="Murphy L."/>
            <person name="Muzny D.M."/>
            <person name="Nelson D.L."/>
            <person name="Nelson D.R."/>
            <person name="Nelson K.A."/>
            <person name="Nixon K."/>
            <person name="Nusskern D.R."/>
            <person name="Pacleb J.M."/>
            <person name="Palazzolo M."/>
            <person name="Pittman G.S."/>
            <person name="Pan S."/>
            <person name="Pollard J."/>
            <person name="Puri V."/>
            <person name="Reese M.G."/>
            <person name="Reinert K."/>
            <person name="Remington K."/>
            <person name="Saunders R.D."/>
            <person name="Scheeler F."/>
            <person name="Shen H."/>
            <person name="Shue B.C."/>
            <person name="Siden-Kiamos I."/>
            <person name="Simpson M."/>
            <person name="Skupski M.P."/>
            <person name="Smith T."/>
            <person name="Spier E."/>
            <person name="Spradling A.C."/>
            <person name="Stapleton M."/>
            <person name="Strong R."/>
            <person name="Sun E."/>
            <person name="Svirskas R."/>
            <person name="Tector C."/>
            <person name="Turner R."/>
            <person name="Venter E."/>
            <person name="Wang A.H."/>
            <person name="Wang X."/>
            <person name="Wang Z.Y."/>
            <person name="Wassarman D.A."/>
            <person name="Weinstock G.M."/>
            <person name="Weissenbach J."/>
            <person name="Williams S.M."/>
            <person name="WoodageT"/>
            <person name="Worley K.C."/>
            <person name="Wu D."/>
            <person name="Yang S."/>
            <person name="Yao Q.A."/>
            <person name="Ye J."/>
            <person name="Yeh R.F."/>
            <person name="Zaveri J.S."/>
            <person name="Zhan M."/>
            <person name="Zhang G."/>
            <person name="Zhao Q."/>
            <person name="Zheng L."/>
            <person name="Zheng X.H."/>
            <person name="Zhong F.N."/>
            <person name="Zhong W."/>
            <person name="Zhou X."/>
            <person name="Zhu S."/>
            <person name="Zhu X."/>
            <person name="Smith H.O."/>
            <person name="Gibbs R.A."/>
            <person name="Myers E.W."/>
            <person name="Rubin G.M."/>
            <person name="Venter J.C."/>
        </authorList>
    </citation>
    <scope>NUCLEOTIDE SEQUENCE [LARGE SCALE GENOMIC DNA]</scope>
    <source>
        <strain evidence="7">Berkeley</strain>
    </source>
</reference>
<dbReference type="InParanoid" id="Q9VFE1"/>
<dbReference type="FlyBase" id="FBgn0038280">
    <property type="gene designation" value="CG14861"/>
</dbReference>
<dbReference type="UCSC" id="CG14861-RA">
    <property type="organism name" value="d. melanogaster"/>
</dbReference>
<dbReference type="InterPro" id="IPR011992">
    <property type="entry name" value="EF-hand-dom_pair"/>
</dbReference>
<reference evidence="5 7" key="7">
    <citation type="journal article" date="2007" name="Science">
        <title>The Release 5.1 annotation of Drosophila melanogaster heterochromatin.</title>
        <authorList>
            <person name="Smith C.D."/>
            <person name="Shu S."/>
            <person name="Mungall C.J."/>
            <person name="Karpen G.H."/>
        </authorList>
    </citation>
    <scope>NUCLEOTIDE SEQUENCE [LARGE SCALE GENOMIC DNA]</scope>
    <source>
        <strain evidence="7">Berkeley</strain>
    </source>
</reference>
<dbReference type="GeneID" id="41810"/>
<dbReference type="InterPro" id="IPR002048">
    <property type="entry name" value="EF_hand_dom"/>
</dbReference>
<dbReference type="SUPFAM" id="SSF47473">
    <property type="entry name" value="EF-hand"/>
    <property type="match status" value="1"/>
</dbReference>